<organism evidence="1 2">
    <name type="scientific">Scutellospora calospora</name>
    <dbReference type="NCBI Taxonomy" id="85575"/>
    <lineage>
        <taxon>Eukaryota</taxon>
        <taxon>Fungi</taxon>
        <taxon>Fungi incertae sedis</taxon>
        <taxon>Mucoromycota</taxon>
        <taxon>Glomeromycotina</taxon>
        <taxon>Glomeromycetes</taxon>
        <taxon>Diversisporales</taxon>
        <taxon>Gigasporaceae</taxon>
        <taxon>Scutellospora</taxon>
    </lineage>
</organism>
<evidence type="ECO:0000313" key="2">
    <source>
        <dbReference type="Proteomes" id="UP000789860"/>
    </source>
</evidence>
<name>A0ACA9NQ24_9GLOM</name>
<dbReference type="Proteomes" id="UP000789860">
    <property type="component" value="Unassembled WGS sequence"/>
</dbReference>
<evidence type="ECO:0000313" key="1">
    <source>
        <dbReference type="EMBL" id="CAG8664868.1"/>
    </source>
</evidence>
<sequence>PFVQEWLNFPYENLFHPDQKYTNMSLHYLNFVLYFDYHVQIYLLAEIIPLS</sequence>
<feature type="non-terminal residue" evidence="1">
    <location>
        <position position="1"/>
    </location>
</feature>
<reference evidence="1" key="1">
    <citation type="submission" date="2021-06" db="EMBL/GenBank/DDBJ databases">
        <authorList>
            <person name="Kallberg Y."/>
            <person name="Tangrot J."/>
            <person name="Rosling A."/>
        </authorList>
    </citation>
    <scope>NUCLEOTIDE SEQUENCE</scope>
    <source>
        <strain evidence="1">AU212A</strain>
    </source>
</reference>
<accession>A0ACA9NQ24</accession>
<dbReference type="EMBL" id="CAJVPM010027097">
    <property type="protein sequence ID" value="CAG8664868.1"/>
    <property type="molecule type" value="Genomic_DNA"/>
</dbReference>
<comment type="caution">
    <text evidence="1">The sequence shown here is derived from an EMBL/GenBank/DDBJ whole genome shotgun (WGS) entry which is preliminary data.</text>
</comment>
<feature type="non-terminal residue" evidence="1">
    <location>
        <position position="51"/>
    </location>
</feature>
<gene>
    <name evidence="1" type="ORF">SCALOS_LOCUS9166</name>
</gene>
<keyword evidence="2" id="KW-1185">Reference proteome</keyword>
<protein>
    <submittedName>
        <fullName evidence="1">2978_t:CDS:1</fullName>
    </submittedName>
</protein>
<proteinExistence type="predicted"/>